<feature type="region of interest" description="Disordered" evidence="1">
    <location>
        <begin position="159"/>
        <end position="192"/>
    </location>
</feature>
<feature type="domain" description="SMODS and SLOG-associating 2TM effector" evidence="3">
    <location>
        <begin position="37"/>
        <end position="152"/>
    </location>
</feature>
<dbReference type="PANTHER" id="PTHR38793">
    <property type="entry name" value="SLATT_FUNGAL DOMAIN-CONTAINING PROTEIN-RELATED"/>
    <property type="match status" value="1"/>
</dbReference>
<feature type="transmembrane region" description="Helical" evidence="2">
    <location>
        <begin position="52"/>
        <end position="72"/>
    </location>
</feature>
<dbReference type="EMBL" id="ML739218">
    <property type="protein sequence ID" value="KAE8350549.1"/>
    <property type="molecule type" value="Genomic_DNA"/>
</dbReference>
<dbReference type="NCBIfam" id="NF033635">
    <property type="entry name" value="SLATT_fungal"/>
    <property type="match status" value="1"/>
</dbReference>
<evidence type="ECO:0000313" key="5">
    <source>
        <dbReference type="Proteomes" id="UP000327118"/>
    </source>
</evidence>
<keyword evidence="2" id="KW-0472">Membrane</keyword>
<dbReference type="Proteomes" id="UP000327118">
    <property type="component" value="Unassembled WGS sequence"/>
</dbReference>
<gene>
    <name evidence="4" type="ORF">BDV28DRAFT_159521</name>
</gene>
<dbReference type="PANTHER" id="PTHR38793:SF3">
    <property type="entry name" value="SMODS AND SLOG-ASSOCIATING 2TM EFFECTOR DOMAIN-CONTAINING PROTEIN"/>
    <property type="match status" value="1"/>
</dbReference>
<dbReference type="InterPro" id="IPR041622">
    <property type="entry name" value="SLATT_fungi"/>
</dbReference>
<protein>
    <recommendedName>
        <fullName evidence="3">SMODS and SLOG-associating 2TM effector domain-containing protein</fullName>
    </recommendedName>
</protein>
<evidence type="ECO:0000256" key="1">
    <source>
        <dbReference type="SAM" id="MobiDB-lite"/>
    </source>
</evidence>
<dbReference type="OrthoDB" id="4472872at2759"/>
<evidence type="ECO:0000256" key="2">
    <source>
        <dbReference type="SAM" id="Phobius"/>
    </source>
</evidence>
<dbReference type="Pfam" id="PF18142">
    <property type="entry name" value="SLATT_fungal"/>
    <property type="match status" value="1"/>
</dbReference>
<organism evidence="4 5">
    <name type="scientific">Aspergillus coremiiformis</name>
    <dbReference type="NCBI Taxonomy" id="138285"/>
    <lineage>
        <taxon>Eukaryota</taxon>
        <taxon>Fungi</taxon>
        <taxon>Dikarya</taxon>
        <taxon>Ascomycota</taxon>
        <taxon>Pezizomycotina</taxon>
        <taxon>Eurotiomycetes</taxon>
        <taxon>Eurotiomycetidae</taxon>
        <taxon>Eurotiales</taxon>
        <taxon>Aspergillaceae</taxon>
        <taxon>Aspergillus</taxon>
        <taxon>Aspergillus subgen. Circumdati</taxon>
    </lineage>
</organism>
<feature type="compositionally biased region" description="Polar residues" evidence="1">
    <location>
        <begin position="1"/>
        <end position="15"/>
    </location>
</feature>
<sequence length="192" mass="21219">MPSPPVSDSQQAGPSTQPPCDFKRITDATKDLCNSLRQQEASQRQQYHTVSVFYNLLAILQVMVGATITALGPFGGSHLIAITVLGAVNTVIAGFIALLKGRGLPQRPRKNMYELQRVREFITNEMENLEPGNAAAAKSLLKEAFRLYTLAEETIERNQPDTYVQGVAPVSSREPRPPDRRQNDEEMGRPQA</sequence>
<reference evidence="5" key="1">
    <citation type="submission" date="2019-04" db="EMBL/GenBank/DDBJ databases">
        <title>Friends and foes A comparative genomics studyof 23 Aspergillus species from section Flavi.</title>
        <authorList>
            <consortium name="DOE Joint Genome Institute"/>
            <person name="Kjaerbolling I."/>
            <person name="Vesth T."/>
            <person name="Frisvad J.C."/>
            <person name="Nybo J.L."/>
            <person name="Theobald S."/>
            <person name="Kildgaard S."/>
            <person name="Isbrandt T."/>
            <person name="Kuo A."/>
            <person name="Sato A."/>
            <person name="Lyhne E.K."/>
            <person name="Kogle M.E."/>
            <person name="Wiebenga A."/>
            <person name="Kun R.S."/>
            <person name="Lubbers R.J."/>
            <person name="Makela M.R."/>
            <person name="Barry K."/>
            <person name="Chovatia M."/>
            <person name="Clum A."/>
            <person name="Daum C."/>
            <person name="Haridas S."/>
            <person name="He G."/>
            <person name="LaButti K."/>
            <person name="Lipzen A."/>
            <person name="Mondo S."/>
            <person name="Riley R."/>
            <person name="Salamov A."/>
            <person name="Simmons B.A."/>
            <person name="Magnuson J.K."/>
            <person name="Henrissat B."/>
            <person name="Mortensen U.H."/>
            <person name="Larsen T.O."/>
            <person name="Devries R.P."/>
            <person name="Grigoriev I.V."/>
            <person name="Machida M."/>
            <person name="Baker S.E."/>
            <person name="Andersen M.R."/>
        </authorList>
    </citation>
    <scope>NUCLEOTIDE SEQUENCE [LARGE SCALE GENOMIC DNA]</scope>
    <source>
        <strain evidence="5">CBS 553.77</strain>
    </source>
</reference>
<feature type="region of interest" description="Disordered" evidence="1">
    <location>
        <begin position="1"/>
        <end position="21"/>
    </location>
</feature>
<keyword evidence="2" id="KW-0812">Transmembrane</keyword>
<name>A0A5N6Z1G5_9EURO</name>
<feature type="compositionally biased region" description="Basic and acidic residues" evidence="1">
    <location>
        <begin position="173"/>
        <end position="192"/>
    </location>
</feature>
<keyword evidence="5" id="KW-1185">Reference proteome</keyword>
<evidence type="ECO:0000313" key="4">
    <source>
        <dbReference type="EMBL" id="KAE8350549.1"/>
    </source>
</evidence>
<keyword evidence="2" id="KW-1133">Transmembrane helix</keyword>
<dbReference type="AlphaFoldDB" id="A0A5N6Z1G5"/>
<feature type="transmembrane region" description="Helical" evidence="2">
    <location>
        <begin position="78"/>
        <end position="99"/>
    </location>
</feature>
<accession>A0A5N6Z1G5</accession>
<proteinExistence type="predicted"/>
<evidence type="ECO:0000259" key="3">
    <source>
        <dbReference type="Pfam" id="PF18142"/>
    </source>
</evidence>